<dbReference type="PRINTS" id="PR00368">
    <property type="entry name" value="FADPNR"/>
</dbReference>
<comment type="catalytic activity">
    <reaction evidence="7">
        <text>a quinone + NADH + H(+) = a quinol + NAD(+)</text>
        <dbReference type="Rhea" id="RHEA:46160"/>
        <dbReference type="ChEBI" id="CHEBI:15378"/>
        <dbReference type="ChEBI" id="CHEBI:24646"/>
        <dbReference type="ChEBI" id="CHEBI:57540"/>
        <dbReference type="ChEBI" id="CHEBI:57945"/>
        <dbReference type="ChEBI" id="CHEBI:132124"/>
        <dbReference type="EC" id="1.6.5.9"/>
    </reaction>
</comment>
<dbReference type="SUPFAM" id="SSF51905">
    <property type="entry name" value="FAD/NAD(P)-binding domain"/>
    <property type="match status" value="1"/>
</dbReference>
<feature type="domain" description="FAD/NAD(P)-binding" evidence="9">
    <location>
        <begin position="11"/>
        <end position="335"/>
    </location>
</feature>
<organism evidence="10 11">
    <name type="scientific">Leptolyngbya boryana NIES-2135</name>
    <dbReference type="NCBI Taxonomy" id="1973484"/>
    <lineage>
        <taxon>Bacteria</taxon>
        <taxon>Bacillati</taxon>
        <taxon>Cyanobacteriota</taxon>
        <taxon>Cyanophyceae</taxon>
        <taxon>Leptolyngbyales</taxon>
        <taxon>Leptolyngbyaceae</taxon>
        <taxon>Leptolyngbya group</taxon>
        <taxon>Leptolyngbya</taxon>
    </lineage>
</organism>
<dbReference type="AlphaFoldDB" id="A0A1Z4JCE4"/>
<keyword evidence="8" id="KW-0472">Membrane</keyword>
<evidence type="ECO:0000313" key="10">
    <source>
        <dbReference type="EMBL" id="BAY54454.1"/>
    </source>
</evidence>
<evidence type="ECO:0000256" key="8">
    <source>
        <dbReference type="SAM" id="Phobius"/>
    </source>
</evidence>
<keyword evidence="3" id="KW-0285">Flavoprotein</keyword>
<keyword evidence="4" id="KW-0274">FAD</keyword>
<evidence type="ECO:0000256" key="5">
    <source>
        <dbReference type="ARBA" id="ARBA00023002"/>
    </source>
</evidence>
<dbReference type="PANTHER" id="PTHR43706:SF47">
    <property type="entry name" value="EXTERNAL NADH-UBIQUINONE OXIDOREDUCTASE 1, MITOCHONDRIAL-RELATED"/>
    <property type="match status" value="1"/>
</dbReference>
<evidence type="ECO:0000259" key="9">
    <source>
        <dbReference type="Pfam" id="PF07992"/>
    </source>
</evidence>
<dbReference type="InterPro" id="IPR036188">
    <property type="entry name" value="FAD/NAD-bd_sf"/>
</dbReference>
<evidence type="ECO:0000256" key="4">
    <source>
        <dbReference type="ARBA" id="ARBA00022827"/>
    </source>
</evidence>
<dbReference type="Pfam" id="PF07992">
    <property type="entry name" value="Pyr_redox_2"/>
    <property type="match status" value="1"/>
</dbReference>
<keyword evidence="11" id="KW-1185">Reference proteome</keyword>
<protein>
    <recommendedName>
        <fullName evidence="2">NADH:ubiquinone reductase (non-electrogenic)</fullName>
        <ecNumber evidence="2">1.6.5.9</ecNumber>
    </recommendedName>
</protein>
<feature type="transmembrane region" description="Helical" evidence="8">
    <location>
        <begin position="377"/>
        <end position="397"/>
    </location>
</feature>
<evidence type="ECO:0000256" key="1">
    <source>
        <dbReference type="ARBA" id="ARBA00005272"/>
    </source>
</evidence>
<dbReference type="Proteomes" id="UP000217895">
    <property type="component" value="Chromosome"/>
</dbReference>
<keyword evidence="6" id="KW-0520">NAD</keyword>
<dbReference type="GO" id="GO:0050136">
    <property type="term" value="F:NADH dehydrogenase (quinone) (non-electrogenic) activity"/>
    <property type="evidence" value="ECO:0007669"/>
    <property type="project" value="UniProtKB-EC"/>
</dbReference>
<evidence type="ECO:0000256" key="6">
    <source>
        <dbReference type="ARBA" id="ARBA00023027"/>
    </source>
</evidence>
<keyword evidence="5" id="KW-0560">Oxidoreductase</keyword>
<evidence type="ECO:0000256" key="2">
    <source>
        <dbReference type="ARBA" id="ARBA00012637"/>
    </source>
</evidence>
<dbReference type="InterPro" id="IPR045024">
    <property type="entry name" value="NDH-2"/>
</dbReference>
<evidence type="ECO:0000256" key="7">
    <source>
        <dbReference type="ARBA" id="ARBA00047599"/>
    </source>
</evidence>
<dbReference type="EC" id="1.6.5.9" evidence="2"/>
<dbReference type="InterPro" id="IPR023753">
    <property type="entry name" value="FAD/NAD-binding_dom"/>
</dbReference>
<gene>
    <name evidence="10" type="ORF">NIES2135_12710</name>
</gene>
<name>A0A1Z4JCE4_LEPBY</name>
<keyword evidence="8" id="KW-0812">Transmembrane</keyword>
<dbReference type="PRINTS" id="PR00411">
    <property type="entry name" value="PNDRDTASEI"/>
</dbReference>
<reference evidence="10 11" key="1">
    <citation type="submission" date="2017-06" db="EMBL/GenBank/DDBJ databases">
        <title>Genome sequencing of cyanobaciteial culture collection at National Institute for Environmental Studies (NIES).</title>
        <authorList>
            <person name="Hirose Y."/>
            <person name="Shimura Y."/>
            <person name="Fujisawa T."/>
            <person name="Nakamura Y."/>
            <person name="Kawachi M."/>
        </authorList>
    </citation>
    <scope>NUCLEOTIDE SEQUENCE [LARGE SCALE GENOMIC DNA]</scope>
    <source>
        <strain evidence="10 11">NIES-2135</strain>
    </source>
</reference>
<dbReference type="EMBL" id="AP018203">
    <property type="protein sequence ID" value="BAY54454.1"/>
    <property type="molecule type" value="Genomic_DNA"/>
</dbReference>
<evidence type="ECO:0000313" key="11">
    <source>
        <dbReference type="Proteomes" id="UP000217895"/>
    </source>
</evidence>
<sequence>MEPVTTPPKHRVVIIGGGFGGLYAAQSLNRADVEVTLIDKRNFHLFQPLLYQVATGTLSPADISSPLRSVLSRQKNARVLMEEAIDIDPENHQVVTRRGTIPYDSLIVATGASHHYFGNDQWKDDAPGLKTVEDAVEMRRRIFSAFEAAEKETDPEKRRSLLTFMVVGAGPTGVEIAGAIAELAKETLKNDFRSIDTTEAQILLVEGLDRVLPPYPADLSVKAAESLEKLGVTVRTKTKVINIDGETVTLEYNDEREVISAKTIIWAAGVKASGVGRVISDRTGASLDRAGRVMVEPDMSVPNHPNIFVIGDLAHWADSEGKPLPGIAPVAMQAGKFVAKLIKARVENKTLPVFKYQDLGSLAVIAQNKAVANVGGFHLSGFIAWFIWIVAHVYFLIEFDNKLVVMIQWAWNYITRARGARIITGGVPTPIEAPPARPRQETPVEV</sequence>
<evidence type="ECO:0000256" key="3">
    <source>
        <dbReference type="ARBA" id="ARBA00022630"/>
    </source>
</evidence>
<proteinExistence type="inferred from homology"/>
<comment type="similarity">
    <text evidence="1">Belongs to the NADH dehydrogenase family.</text>
</comment>
<accession>A0A1Z4JCE4</accession>
<keyword evidence="8" id="KW-1133">Transmembrane helix</keyword>
<dbReference type="Gene3D" id="3.50.50.100">
    <property type="match status" value="1"/>
</dbReference>
<dbReference type="PANTHER" id="PTHR43706">
    <property type="entry name" value="NADH DEHYDROGENASE"/>
    <property type="match status" value="1"/>
</dbReference>